<organism evidence="3 4">
    <name type="scientific">Roseibium aggregatum</name>
    <dbReference type="NCBI Taxonomy" id="187304"/>
    <lineage>
        <taxon>Bacteria</taxon>
        <taxon>Pseudomonadati</taxon>
        <taxon>Pseudomonadota</taxon>
        <taxon>Alphaproteobacteria</taxon>
        <taxon>Hyphomicrobiales</taxon>
        <taxon>Stappiaceae</taxon>
        <taxon>Roseibium</taxon>
    </lineage>
</organism>
<evidence type="ECO:0000313" key="4">
    <source>
        <dbReference type="Proteomes" id="UP000048926"/>
    </source>
</evidence>
<dbReference type="PROSITE" id="PS50405">
    <property type="entry name" value="GST_CTER"/>
    <property type="match status" value="1"/>
</dbReference>
<dbReference type="SUPFAM" id="SSF47616">
    <property type="entry name" value="GST C-terminal domain-like"/>
    <property type="match status" value="1"/>
</dbReference>
<dbReference type="PANTHER" id="PTHR44051:SF8">
    <property type="entry name" value="GLUTATHIONE S-TRANSFERASE GSTA"/>
    <property type="match status" value="1"/>
</dbReference>
<dbReference type="CDD" id="cd03057">
    <property type="entry name" value="GST_N_Beta"/>
    <property type="match status" value="1"/>
</dbReference>
<dbReference type="SUPFAM" id="SSF52833">
    <property type="entry name" value="Thioredoxin-like"/>
    <property type="match status" value="1"/>
</dbReference>
<dbReference type="SFLD" id="SFLDS00019">
    <property type="entry name" value="Glutathione_Transferase_(cytos"/>
    <property type="match status" value="1"/>
</dbReference>
<dbReference type="InterPro" id="IPR004045">
    <property type="entry name" value="Glutathione_S-Trfase_N"/>
</dbReference>
<proteinExistence type="predicted"/>
<dbReference type="PROSITE" id="PS50404">
    <property type="entry name" value="GST_NTER"/>
    <property type="match status" value="1"/>
</dbReference>
<dbReference type="Pfam" id="PF13409">
    <property type="entry name" value="GST_N_2"/>
    <property type="match status" value="1"/>
</dbReference>
<dbReference type="InterPro" id="IPR010987">
    <property type="entry name" value="Glutathione-S-Trfase_C-like"/>
</dbReference>
<dbReference type="InterPro" id="IPR040079">
    <property type="entry name" value="Glutathione_S-Trfase"/>
</dbReference>
<dbReference type="RefSeq" id="WP_055657863.1">
    <property type="nucleotide sequence ID" value="NZ_CXST01000002.1"/>
</dbReference>
<dbReference type="Gene3D" id="3.40.30.10">
    <property type="entry name" value="Glutaredoxin"/>
    <property type="match status" value="1"/>
</dbReference>
<dbReference type="EC" id="2.5.1.18" evidence="3"/>
<dbReference type="InterPro" id="IPR036282">
    <property type="entry name" value="Glutathione-S-Trfase_C_sf"/>
</dbReference>
<keyword evidence="4" id="KW-1185">Reference proteome</keyword>
<name>A0A0M6Y4E2_9HYPH</name>
<dbReference type="SFLD" id="SFLDG00358">
    <property type="entry name" value="Main_(cytGST)"/>
    <property type="match status" value="1"/>
</dbReference>
<dbReference type="PANTHER" id="PTHR44051">
    <property type="entry name" value="GLUTATHIONE S-TRANSFERASE-RELATED"/>
    <property type="match status" value="1"/>
</dbReference>
<dbReference type="InterPro" id="IPR004046">
    <property type="entry name" value="GST_C"/>
</dbReference>
<gene>
    <name evidence="3" type="primary">gstB_4</name>
    <name evidence="3" type="ORF">LAL4801_03422</name>
</gene>
<dbReference type="InterPro" id="IPR036249">
    <property type="entry name" value="Thioredoxin-like_sf"/>
</dbReference>
<feature type="domain" description="GST N-terminal" evidence="1">
    <location>
        <begin position="1"/>
        <end position="81"/>
    </location>
</feature>
<dbReference type="OrthoDB" id="7583243at2"/>
<dbReference type="EMBL" id="CXST01000002">
    <property type="protein sequence ID" value="CTQ44975.1"/>
    <property type="molecule type" value="Genomic_DNA"/>
</dbReference>
<dbReference type="AlphaFoldDB" id="A0A0M6Y4E2"/>
<evidence type="ECO:0000313" key="3">
    <source>
        <dbReference type="EMBL" id="CTQ44975.1"/>
    </source>
</evidence>
<dbReference type="Proteomes" id="UP000048926">
    <property type="component" value="Unassembled WGS sequence"/>
</dbReference>
<reference evidence="4" key="1">
    <citation type="submission" date="2015-07" db="EMBL/GenBank/DDBJ databases">
        <authorList>
            <person name="Rodrigo-Torres Lidia"/>
            <person name="Arahal R.David."/>
        </authorList>
    </citation>
    <scope>NUCLEOTIDE SEQUENCE [LARGE SCALE GENOMIC DNA]</scope>
    <source>
        <strain evidence="4">CECT 4801</strain>
    </source>
</reference>
<dbReference type="STRING" id="187304.B0E33_06240"/>
<sequence>MKLFYKPGACSMAAHLLLNEAGATYSLEKVDTTAGLTETGAAYAQTNPRGYVPALRFENGDVLTENVAILHWLGEQYPDFATDTAGKPLDRFRVLELLSFLSSELHKGFSPFFSGKEFSEAEAAENQTKLNTKLGQFDALLAKGGDYLLGDTFSVADAYAFVILNWTNFIGVSLGDWPKTAAYVERIRARPATLKTLQEEGLAA</sequence>
<feature type="domain" description="GST C-terminal" evidence="2">
    <location>
        <begin position="87"/>
        <end position="204"/>
    </location>
</feature>
<accession>A0A0M6Y4E2</accession>
<dbReference type="Gene3D" id="1.20.1050.10">
    <property type="match status" value="1"/>
</dbReference>
<evidence type="ECO:0000259" key="1">
    <source>
        <dbReference type="PROSITE" id="PS50404"/>
    </source>
</evidence>
<dbReference type="SFLD" id="SFLDG01150">
    <property type="entry name" value="Main.1:_Beta-like"/>
    <property type="match status" value="1"/>
</dbReference>
<evidence type="ECO:0000259" key="2">
    <source>
        <dbReference type="PROSITE" id="PS50405"/>
    </source>
</evidence>
<dbReference type="Pfam" id="PF00043">
    <property type="entry name" value="GST_C"/>
    <property type="match status" value="1"/>
</dbReference>
<dbReference type="GO" id="GO:0004364">
    <property type="term" value="F:glutathione transferase activity"/>
    <property type="evidence" value="ECO:0007669"/>
    <property type="project" value="UniProtKB-EC"/>
</dbReference>
<dbReference type="CDD" id="cd03188">
    <property type="entry name" value="GST_C_Beta"/>
    <property type="match status" value="1"/>
</dbReference>
<keyword evidence="3" id="KW-0808">Transferase</keyword>
<protein>
    <submittedName>
        <fullName evidence="3">Glutathione S-transferase GST-6.0</fullName>
        <ecNumber evidence="3">2.5.1.18</ecNumber>
    </submittedName>
</protein>